<comment type="similarity">
    <text evidence="4">Belongs to the acetyltransferase family. MshD subfamily.</text>
</comment>
<dbReference type="PROSITE" id="PS51186">
    <property type="entry name" value="GNAT"/>
    <property type="match status" value="1"/>
</dbReference>
<accession>A0A1H9W1W1</accession>
<feature type="binding site" evidence="4">
    <location>
        <begin position="239"/>
        <end position="245"/>
    </location>
    <ligand>
        <name>acetyl-CoA</name>
        <dbReference type="ChEBI" id="CHEBI:57288"/>
        <label>2</label>
    </ligand>
</feature>
<feature type="binding site" evidence="4">
    <location>
        <position position="220"/>
    </location>
    <ligand>
        <name>1D-myo-inositol 2-(L-cysteinylamino)-2-deoxy-alpha-D-glucopyranoside</name>
        <dbReference type="ChEBI" id="CHEBI:58887"/>
    </ligand>
</feature>
<evidence type="ECO:0000256" key="3">
    <source>
        <dbReference type="ARBA" id="ARBA00023315"/>
    </source>
</evidence>
<evidence type="ECO:0000313" key="7">
    <source>
        <dbReference type="Proteomes" id="UP000198929"/>
    </source>
</evidence>
<keyword evidence="1 4" id="KW-0808">Transferase</keyword>
<organism evidence="6 7">
    <name type="scientific">Corynebacterium cystitidis DSM 20524</name>
    <dbReference type="NCBI Taxonomy" id="1121357"/>
    <lineage>
        <taxon>Bacteria</taxon>
        <taxon>Bacillati</taxon>
        <taxon>Actinomycetota</taxon>
        <taxon>Actinomycetes</taxon>
        <taxon>Mycobacteriales</taxon>
        <taxon>Corynebacteriaceae</taxon>
        <taxon>Corynebacterium</taxon>
    </lineage>
</organism>
<dbReference type="NCBIfam" id="TIGR03448">
    <property type="entry name" value="mycothiol_MshD"/>
    <property type="match status" value="1"/>
</dbReference>
<gene>
    <name evidence="4" type="primary">mshD</name>
    <name evidence="6" type="ORF">SAMN05661109_02491</name>
</gene>
<dbReference type="RefSeq" id="WP_092260626.1">
    <property type="nucleotide sequence ID" value="NZ_CP047199.1"/>
</dbReference>
<name>A0A1H9W1W1_9CORY</name>
<feature type="binding site" evidence="4">
    <location>
        <position position="228"/>
    </location>
    <ligand>
        <name>1D-myo-inositol 2-(L-cysteinylamino)-2-deoxy-alpha-D-glucopyranoside</name>
        <dbReference type="ChEBI" id="CHEBI:58887"/>
    </ligand>
</feature>
<dbReference type="Proteomes" id="UP000198929">
    <property type="component" value="Unassembled WGS sequence"/>
</dbReference>
<evidence type="ECO:0000259" key="5">
    <source>
        <dbReference type="PROSITE" id="PS51186"/>
    </source>
</evidence>
<comment type="function">
    <text evidence="4">Catalyzes the transfer of acetyl from acetyl-CoA to desacetylmycothiol (Cys-GlcN-Ins) to form mycothiol.</text>
</comment>
<dbReference type="Gene3D" id="3.40.630.30">
    <property type="match status" value="1"/>
</dbReference>
<feature type="binding site" evidence="4">
    <location>
        <begin position="232"/>
        <end position="234"/>
    </location>
    <ligand>
        <name>acetyl-CoA</name>
        <dbReference type="ChEBI" id="CHEBI:57288"/>
        <label>2</label>
    </ligand>
</feature>
<dbReference type="GO" id="GO:0010125">
    <property type="term" value="P:mycothiol biosynthetic process"/>
    <property type="evidence" value="ECO:0007669"/>
    <property type="project" value="UniProtKB-UniRule"/>
</dbReference>
<comment type="catalytic activity">
    <reaction evidence="4">
        <text>1D-myo-inositol 2-(L-cysteinylamino)-2-deoxy-alpha-D-glucopyranoside + acetyl-CoA = mycothiol + CoA + H(+)</text>
        <dbReference type="Rhea" id="RHEA:26172"/>
        <dbReference type="ChEBI" id="CHEBI:15378"/>
        <dbReference type="ChEBI" id="CHEBI:16768"/>
        <dbReference type="ChEBI" id="CHEBI:57287"/>
        <dbReference type="ChEBI" id="CHEBI:57288"/>
        <dbReference type="ChEBI" id="CHEBI:58887"/>
        <dbReference type="EC" id="2.3.1.189"/>
    </reaction>
</comment>
<dbReference type="STRING" id="1121357.SAMN05661109_02491"/>
<dbReference type="GO" id="GO:0035447">
    <property type="term" value="F:mycothiol synthase activity"/>
    <property type="evidence" value="ECO:0007669"/>
    <property type="project" value="UniProtKB-UniRule"/>
</dbReference>
<protein>
    <recommendedName>
        <fullName evidence="4">Mycothiol acetyltransferase</fullName>
        <shortName evidence="4">MSH acetyltransferase</shortName>
        <ecNumber evidence="4">2.3.1.189</ecNumber>
    </recommendedName>
    <alternativeName>
        <fullName evidence="4">Mycothiol synthase</fullName>
    </alternativeName>
</protein>
<dbReference type="PANTHER" id="PTHR43617">
    <property type="entry name" value="L-AMINO ACID N-ACETYLTRANSFERASE"/>
    <property type="match status" value="1"/>
</dbReference>
<dbReference type="InterPro" id="IPR016181">
    <property type="entry name" value="Acyl_CoA_acyltransferase"/>
</dbReference>
<keyword evidence="3 4" id="KW-0012">Acyltransferase</keyword>
<keyword evidence="7" id="KW-1185">Reference proteome</keyword>
<dbReference type="GO" id="GO:0008999">
    <property type="term" value="F:protein-N-terminal-alanine acetyltransferase activity"/>
    <property type="evidence" value="ECO:0007669"/>
    <property type="project" value="TreeGrafter"/>
</dbReference>
<dbReference type="HAMAP" id="MF_01698">
    <property type="entry name" value="MshD"/>
    <property type="match status" value="1"/>
</dbReference>
<feature type="binding site" evidence="4">
    <location>
        <begin position="73"/>
        <end position="75"/>
    </location>
    <ligand>
        <name>acetyl-CoA</name>
        <dbReference type="ChEBI" id="CHEBI:57288"/>
        <label>1</label>
    </ligand>
</feature>
<dbReference type="PIRSF" id="PIRSF021524">
    <property type="entry name" value="MSH_acetyltransferase"/>
    <property type="match status" value="1"/>
</dbReference>
<keyword evidence="2 4" id="KW-0677">Repeat</keyword>
<dbReference type="EC" id="2.3.1.189" evidence="4"/>
<comment type="subunit">
    <text evidence="4">Monomer.</text>
</comment>
<feature type="binding site" evidence="4">
    <location>
        <position position="39"/>
    </location>
    <ligand>
        <name>1D-myo-inositol 2-(L-cysteinylamino)-2-deoxy-alpha-D-glucopyranoside</name>
        <dbReference type="ChEBI" id="CHEBI:58887"/>
    </ligand>
</feature>
<evidence type="ECO:0000256" key="4">
    <source>
        <dbReference type="HAMAP-Rule" id="MF_01698"/>
    </source>
</evidence>
<dbReference type="InterPro" id="IPR017813">
    <property type="entry name" value="Mycothiol_AcTrfase"/>
</dbReference>
<dbReference type="CDD" id="cd04301">
    <property type="entry name" value="NAT_SF"/>
    <property type="match status" value="1"/>
</dbReference>
<feature type="binding site" evidence="4">
    <location>
        <begin position="81"/>
        <end position="86"/>
    </location>
    <ligand>
        <name>acetyl-CoA</name>
        <dbReference type="ChEBI" id="CHEBI:57288"/>
        <label>1</label>
    </ligand>
</feature>
<evidence type="ECO:0000256" key="2">
    <source>
        <dbReference type="ARBA" id="ARBA00022737"/>
    </source>
</evidence>
<dbReference type="InterPro" id="IPR000182">
    <property type="entry name" value="GNAT_dom"/>
</dbReference>
<dbReference type="InterPro" id="IPR050276">
    <property type="entry name" value="MshD_Acetyltransferase"/>
</dbReference>
<feature type="domain" description="N-acetyltransferase" evidence="5">
    <location>
        <begin position="162"/>
        <end position="295"/>
    </location>
</feature>
<reference evidence="7" key="1">
    <citation type="submission" date="2016-10" db="EMBL/GenBank/DDBJ databases">
        <authorList>
            <person name="Varghese N."/>
            <person name="Submissions S."/>
        </authorList>
    </citation>
    <scope>NUCLEOTIDE SEQUENCE [LARGE SCALE GENOMIC DNA]</scope>
    <source>
        <strain evidence="7">DSM 20524</strain>
    </source>
</reference>
<dbReference type="PANTHER" id="PTHR43617:SF31">
    <property type="entry name" value="MYCOTHIOL ACETYLTRANSFERASE"/>
    <property type="match status" value="1"/>
</dbReference>
<dbReference type="SUPFAM" id="SSF55729">
    <property type="entry name" value="Acyl-CoA N-acyltransferases (Nat)"/>
    <property type="match status" value="2"/>
</dbReference>
<dbReference type="Pfam" id="PF00583">
    <property type="entry name" value="Acetyltransf_1"/>
    <property type="match status" value="1"/>
</dbReference>
<feature type="binding site" evidence="4">
    <location>
        <position position="181"/>
    </location>
    <ligand>
        <name>1D-myo-inositol 2-(L-cysteinylamino)-2-deoxy-alpha-D-glucopyranoside</name>
        <dbReference type="ChEBI" id="CHEBI:58887"/>
    </ligand>
</feature>
<proteinExistence type="inferred from homology"/>
<evidence type="ECO:0000256" key="1">
    <source>
        <dbReference type="ARBA" id="ARBA00022679"/>
    </source>
</evidence>
<feature type="binding site" evidence="4">
    <location>
        <position position="266"/>
    </location>
    <ligand>
        <name>1D-myo-inositol 2-(L-cysteinylamino)-2-deoxy-alpha-D-glucopyranoside</name>
        <dbReference type="ChEBI" id="CHEBI:58887"/>
    </ligand>
</feature>
<dbReference type="AlphaFoldDB" id="A0A1H9W1W1"/>
<evidence type="ECO:0000313" key="6">
    <source>
        <dbReference type="EMBL" id="SES27828.1"/>
    </source>
</evidence>
<comment type="caution">
    <text evidence="4">Lacks conserved residue(s) required for the propagation of feature annotation.</text>
</comment>
<sequence length="295" mass="32505">MTNFQITSVQLPAVPTQQAWVKSLIAKAEAHDGVAPFSEVFLQGLNDDRLRHRHLLIADSAVAALAPDGGVELVVDPQWRREGRGSALINEVLAEESAAQFWAHGNLPAARALAESRSMKVTRRLLVMGVEGSPLLEASQVDLPHGFAALNYTQAVERFGRETVEQAWLEANNDAFSWHPEQGGWTLSQLHQGMEADWFDPAGVLLLYHGEQLAGFHWTKVHPQGDGEVYVVGLASAFRGQGLGDPLLRIGLRYLVEQGVRRVILYVEADNQPAVARYEDLGFSTVEDHVVYQEA</sequence>
<dbReference type="EMBL" id="FOGQ01000016">
    <property type="protein sequence ID" value="SES27828.1"/>
    <property type="molecule type" value="Genomic_DNA"/>
</dbReference>